<name>A0A3S5K2L1_9CYAN</name>
<dbReference type="EMBL" id="RSCL01000109">
    <property type="protein sequence ID" value="RUS92238.1"/>
    <property type="molecule type" value="Genomic_DNA"/>
</dbReference>
<dbReference type="OrthoDB" id="516922at2"/>
<feature type="domain" description="Beta/gamma crystallin 'Greek key'" evidence="4">
    <location>
        <begin position="79"/>
        <end position="117"/>
    </location>
</feature>
<dbReference type="PROSITE" id="PS50915">
    <property type="entry name" value="CRYSTALLIN_BETA_GAMMA"/>
    <property type="match status" value="1"/>
</dbReference>
<keyword evidence="2" id="KW-0677">Repeat</keyword>
<dbReference type="SUPFAM" id="SSF49695">
    <property type="entry name" value="gamma-Crystallin-like"/>
    <property type="match status" value="1"/>
</dbReference>
<evidence type="ECO:0000259" key="4">
    <source>
        <dbReference type="PROSITE" id="PS50915"/>
    </source>
</evidence>
<reference evidence="5" key="2">
    <citation type="journal article" date="2019" name="Genome Biol. Evol.">
        <title>Day and night: Metabolic profiles and evolutionary relationships of six axenic non-marine cyanobacteria.</title>
        <authorList>
            <person name="Will S.E."/>
            <person name="Henke P."/>
            <person name="Boedeker C."/>
            <person name="Huang S."/>
            <person name="Brinkmann H."/>
            <person name="Rohde M."/>
            <person name="Jarek M."/>
            <person name="Friedl T."/>
            <person name="Seufert S."/>
            <person name="Schumacher M."/>
            <person name="Overmann J."/>
            <person name="Neumann-Schaal M."/>
            <person name="Petersen J."/>
        </authorList>
    </citation>
    <scope>NUCLEOTIDE SEQUENCE [LARGE SCALE GENOMIC DNA]</scope>
    <source>
        <strain evidence="5">PCC 7102</strain>
    </source>
</reference>
<dbReference type="Proteomes" id="UP000271624">
    <property type="component" value="Unassembled WGS sequence"/>
</dbReference>
<evidence type="ECO:0000313" key="6">
    <source>
        <dbReference type="Proteomes" id="UP000271624"/>
    </source>
</evidence>
<evidence type="ECO:0000313" key="5">
    <source>
        <dbReference type="EMBL" id="RUS92238.1"/>
    </source>
</evidence>
<dbReference type="AlphaFoldDB" id="A0A3S5K2L1"/>
<gene>
    <name evidence="5" type="ORF">DSM106972_099750</name>
</gene>
<keyword evidence="3" id="KW-0732">Signal</keyword>
<proteinExistence type="inferred from homology"/>
<feature type="chain" id="PRO_5030083687" description="Beta/gamma crystallin 'Greek key' domain-containing protein" evidence="3">
    <location>
        <begin position="32"/>
        <end position="117"/>
    </location>
</feature>
<protein>
    <recommendedName>
        <fullName evidence="4">Beta/gamma crystallin 'Greek key' domain-containing protein</fullName>
    </recommendedName>
</protein>
<comment type="caution">
    <text evidence="5">The sequence shown here is derived from an EMBL/GenBank/DDBJ whole genome shotgun (WGS) entry which is preliminary data.</text>
</comment>
<evidence type="ECO:0000256" key="1">
    <source>
        <dbReference type="ARBA" id="ARBA00009646"/>
    </source>
</evidence>
<accession>A0A3S5K2L1</accession>
<dbReference type="RefSeq" id="WP_127087851.1">
    <property type="nucleotide sequence ID" value="NZ_RSCL01000109.1"/>
</dbReference>
<reference evidence="5" key="1">
    <citation type="submission" date="2018-12" db="EMBL/GenBank/DDBJ databases">
        <authorList>
            <person name="Will S."/>
            <person name="Neumann-Schaal M."/>
            <person name="Henke P."/>
        </authorList>
    </citation>
    <scope>NUCLEOTIDE SEQUENCE</scope>
    <source>
        <strain evidence="5">PCC 7102</strain>
    </source>
</reference>
<evidence type="ECO:0000256" key="2">
    <source>
        <dbReference type="ARBA" id="ARBA00022737"/>
    </source>
</evidence>
<dbReference type="InterPro" id="IPR001064">
    <property type="entry name" value="Beta/gamma_crystallin"/>
</dbReference>
<comment type="similarity">
    <text evidence="1">Belongs to the beta/gamma-crystallin family.</text>
</comment>
<sequence length="117" mass="12527">MFNFNKQLATVAILTVASVSGTMLTANHASAQSNNGCTGAVKRIELRNAQNQKVFCSQRGVRNVGKLGKQVTRVSVSGGKWKFYTGKNFTGQSVTVSGETTRNLNLRGGVSSFKAVR</sequence>
<dbReference type="InterPro" id="IPR011024">
    <property type="entry name" value="G_crystallin-like"/>
</dbReference>
<keyword evidence="6" id="KW-1185">Reference proteome</keyword>
<evidence type="ECO:0000256" key="3">
    <source>
        <dbReference type="SAM" id="SignalP"/>
    </source>
</evidence>
<feature type="signal peptide" evidence="3">
    <location>
        <begin position="1"/>
        <end position="31"/>
    </location>
</feature>
<organism evidence="5 6">
    <name type="scientific">Dulcicalothrix desertica PCC 7102</name>
    <dbReference type="NCBI Taxonomy" id="232991"/>
    <lineage>
        <taxon>Bacteria</taxon>
        <taxon>Bacillati</taxon>
        <taxon>Cyanobacteriota</taxon>
        <taxon>Cyanophyceae</taxon>
        <taxon>Nostocales</taxon>
        <taxon>Calotrichaceae</taxon>
        <taxon>Dulcicalothrix</taxon>
    </lineage>
</organism>